<dbReference type="InterPro" id="IPR011234">
    <property type="entry name" value="Fumarylacetoacetase-like_C"/>
</dbReference>
<dbReference type="GO" id="GO:0016787">
    <property type="term" value="F:hydrolase activity"/>
    <property type="evidence" value="ECO:0007669"/>
    <property type="project" value="UniProtKB-KW"/>
</dbReference>
<evidence type="ECO:0000256" key="1">
    <source>
        <dbReference type="ARBA" id="ARBA00023239"/>
    </source>
</evidence>
<dbReference type="Pfam" id="PF01557">
    <property type="entry name" value="FAA_hydrolase"/>
    <property type="match status" value="1"/>
</dbReference>
<dbReference type="Gene3D" id="3.90.850.10">
    <property type="entry name" value="Fumarylacetoacetase-like, C-terminal domain"/>
    <property type="match status" value="1"/>
</dbReference>
<gene>
    <name evidence="3" type="ORF">GCM10023200_10980</name>
</gene>
<dbReference type="SUPFAM" id="SSF56529">
    <property type="entry name" value="FAH"/>
    <property type="match status" value="1"/>
</dbReference>
<protein>
    <submittedName>
        <fullName evidence="3">Fumarylacetoacetate hydrolase family protein</fullName>
    </submittedName>
</protein>
<keyword evidence="1" id="KW-0456">Lyase</keyword>
<accession>A0ABP9AGB5</accession>
<evidence type="ECO:0000313" key="3">
    <source>
        <dbReference type="EMBL" id="GAA4779577.1"/>
    </source>
</evidence>
<keyword evidence="4" id="KW-1185">Reference proteome</keyword>
<dbReference type="PANTHER" id="PTHR30143">
    <property type="entry name" value="ACID HYDRATASE"/>
    <property type="match status" value="1"/>
</dbReference>
<feature type="domain" description="Fumarylacetoacetase-like C-terminal" evidence="2">
    <location>
        <begin position="89"/>
        <end position="255"/>
    </location>
</feature>
<reference evidence="4" key="1">
    <citation type="journal article" date="2019" name="Int. J. Syst. Evol. Microbiol.">
        <title>The Global Catalogue of Microorganisms (GCM) 10K type strain sequencing project: providing services to taxonomists for standard genome sequencing and annotation.</title>
        <authorList>
            <consortium name="The Broad Institute Genomics Platform"/>
            <consortium name="The Broad Institute Genome Sequencing Center for Infectious Disease"/>
            <person name="Wu L."/>
            <person name="Ma J."/>
        </authorList>
    </citation>
    <scope>NUCLEOTIDE SEQUENCE [LARGE SCALE GENOMIC DNA]</scope>
    <source>
        <strain evidence="4">JCM 17979</strain>
    </source>
</reference>
<keyword evidence="3" id="KW-0378">Hydrolase</keyword>
<dbReference type="EMBL" id="BAABHO010000006">
    <property type="protein sequence ID" value="GAA4779577.1"/>
    <property type="molecule type" value="Genomic_DNA"/>
</dbReference>
<dbReference type="Proteomes" id="UP001500928">
    <property type="component" value="Unassembled WGS sequence"/>
</dbReference>
<evidence type="ECO:0000259" key="2">
    <source>
        <dbReference type="Pfam" id="PF01557"/>
    </source>
</evidence>
<name>A0ABP9AGB5_9PSEU</name>
<dbReference type="InterPro" id="IPR050772">
    <property type="entry name" value="Hydratase-Decarb/MhpD_sf"/>
</dbReference>
<evidence type="ECO:0000313" key="4">
    <source>
        <dbReference type="Proteomes" id="UP001500928"/>
    </source>
</evidence>
<dbReference type="RefSeq" id="WP_345411552.1">
    <property type="nucleotide sequence ID" value="NZ_BAABHO010000006.1"/>
</dbReference>
<dbReference type="InterPro" id="IPR036663">
    <property type="entry name" value="Fumarylacetoacetase_C_sf"/>
</dbReference>
<proteinExistence type="predicted"/>
<comment type="caution">
    <text evidence="3">The sequence shown here is derived from an EMBL/GenBank/DDBJ whole genome shotgun (WGS) entry which is preliminary data.</text>
</comment>
<organism evidence="3 4">
    <name type="scientific">Actinomycetospora chlora</name>
    <dbReference type="NCBI Taxonomy" id="663608"/>
    <lineage>
        <taxon>Bacteria</taxon>
        <taxon>Bacillati</taxon>
        <taxon>Actinomycetota</taxon>
        <taxon>Actinomycetes</taxon>
        <taxon>Pseudonocardiales</taxon>
        <taxon>Pseudonocardiaceae</taxon>
        <taxon>Actinomycetospora</taxon>
    </lineage>
</organism>
<dbReference type="PANTHER" id="PTHR30143:SF0">
    <property type="entry name" value="2-KETO-4-PENTENOATE HYDRATASE"/>
    <property type="match status" value="1"/>
</dbReference>
<sequence>MPITTAVDQATERLLDAATTGTPCAPVRDLIAPDDAYDVQRRLTAHRVAGGARVVGRKVGLTNPAVQAQLGVDTPDFGVLFDDMPVDHAGVVAAGRLLQPRIEAEVAFVLGADLDGEVTDDRVRAAVDHQRAALEIVDSRVAGWDITFADTVADNGSSGLYVLGPERVTLDEAEPRDVAMTLRRGDEVVSQGSGAACLGDPLAALAWLARTAGDLGDPLRAGDVVLSGALGPMVPVAPGDRFTAQITGLGEVAVRFEEETT</sequence>